<dbReference type="Proteomes" id="UP000192917">
    <property type="component" value="Unassembled WGS sequence"/>
</dbReference>
<dbReference type="EMBL" id="FWZX01000011">
    <property type="protein sequence ID" value="SMF32873.1"/>
    <property type="molecule type" value="Genomic_DNA"/>
</dbReference>
<dbReference type="CDD" id="cd00564">
    <property type="entry name" value="TMP_TenI"/>
    <property type="match status" value="1"/>
</dbReference>
<dbReference type="Gene3D" id="3.20.20.70">
    <property type="entry name" value="Aldolase class I"/>
    <property type="match status" value="1"/>
</dbReference>
<dbReference type="SUPFAM" id="SSF51391">
    <property type="entry name" value="Thiamin phosphate synthase"/>
    <property type="match status" value="1"/>
</dbReference>
<comment type="pathway">
    <text evidence="1">Cofactor biosynthesis; thiamine diphosphate biosynthesis.</text>
</comment>
<dbReference type="InterPro" id="IPR022998">
    <property type="entry name" value="ThiamineP_synth_TenI"/>
</dbReference>
<dbReference type="RefSeq" id="WP_085123455.1">
    <property type="nucleotide sequence ID" value="NZ_FWZX01000011.1"/>
</dbReference>
<dbReference type="InterPro" id="IPR013785">
    <property type="entry name" value="Aldolase_TIM"/>
</dbReference>
<dbReference type="GO" id="GO:0005737">
    <property type="term" value="C:cytoplasm"/>
    <property type="evidence" value="ECO:0007669"/>
    <property type="project" value="TreeGrafter"/>
</dbReference>
<dbReference type="STRING" id="560819.SAMN05428998_11177"/>
<evidence type="ECO:0000256" key="1">
    <source>
        <dbReference type="ARBA" id="ARBA00004948"/>
    </source>
</evidence>
<dbReference type="PANTHER" id="PTHR20857:SF15">
    <property type="entry name" value="THIAMINE-PHOSPHATE SYNTHASE"/>
    <property type="match status" value="1"/>
</dbReference>
<proteinExistence type="predicted"/>
<dbReference type="PANTHER" id="PTHR20857">
    <property type="entry name" value="THIAMINE-PHOSPHATE PYROPHOSPHORYLASE"/>
    <property type="match status" value="1"/>
</dbReference>
<gene>
    <name evidence="4" type="ORF">SAMN05428998_11177</name>
</gene>
<evidence type="ECO:0000313" key="5">
    <source>
        <dbReference type="Proteomes" id="UP000192917"/>
    </source>
</evidence>
<sequence>MRCRLILSSPPDLLQEDAGDGSDLQGFLRRLLAAVARGDVAAFVLRTEGAAAPDAAVRAAVTALCGPLQEAGVAFLVEGRADLAVELGCDGVQVPANRTTVKAVRRALGADAIVGALCAATAEGEGLRHAAMEAGEAEADYVAFPASATEALAWWAELMEVPCVAWDADPADAAALVETGAEFIALAPALWQAADPAALVAGVQAAIDA</sequence>
<organism evidence="4 5">
    <name type="scientific">Tistlia consotensis USBA 355</name>
    <dbReference type="NCBI Taxonomy" id="560819"/>
    <lineage>
        <taxon>Bacteria</taxon>
        <taxon>Pseudomonadati</taxon>
        <taxon>Pseudomonadota</taxon>
        <taxon>Alphaproteobacteria</taxon>
        <taxon>Rhodospirillales</taxon>
        <taxon>Rhodovibrionaceae</taxon>
        <taxon>Tistlia</taxon>
    </lineage>
</organism>
<accession>A0A1Y6BXD8</accession>
<dbReference type="InterPro" id="IPR036206">
    <property type="entry name" value="ThiamineP_synth_sf"/>
</dbReference>
<name>A0A1Y6BXD8_9PROT</name>
<keyword evidence="2" id="KW-0784">Thiamine biosynthesis</keyword>
<evidence type="ECO:0000259" key="3">
    <source>
        <dbReference type="Pfam" id="PF02581"/>
    </source>
</evidence>
<evidence type="ECO:0000313" key="4">
    <source>
        <dbReference type="EMBL" id="SMF32873.1"/>
    </source>
</evidence>
<dbReference type="Pfam" id="PF02581">
    <property type="entry name" value="TMP-TENI"/>
    <property type="match status" value="1"/>
</dbReference>
<feature type="domain" description="Thiamine phosphate synthase/TenI" evidence="3">
    <location>
        <begin position="26"/>
        <end position="188"/>
    </location>
</feature>
<evidence type="ECO:0000256" key="2">
    <source>
        <dbReference type="ARBA" id="ARBA00022977"/>
    </source>
</evidence>
<dbReference type="GO" id="GO:0004789">
    <property type="term" value="F:thiamine-phosphate diphosphorylase activity"/>
    <property type="evidence" value="ECO:0007669"/>
    <property type="project" value="TreeGrafter"/>
</dbReference>
<dbReference type="AlphaFoldDB" id="A0A1Y6BXD8"/>
<protein>
    <submittedName>
        <fullName evidence="4">Thiamine-phosphate diphosphorylase</fullName>
    </submittedName>
</protein>
<keyword evidence="5" id="KW-1185">Reference proteome</keyword>
<dbReference type="GO" id="GO:0009228">
    <property type="term" value="P:thiamine biosynthetic process"/>
    <property type="evidence" value="ECO:0007669"/>
    <property type="project" value="UniProtKB-KW"/>
</dbReference>
<reference evidence="4 5" key="1">
    <citation type="submission" date="2017-04" db="EMBL/GenBank/DDBJ databases">
        <authorList>
            <person name="Afonso C.L."/>
            <person name="Miller P.J."/>
            <person name="Scott M.A."/>
            <person name="Spackman E."/>
            <person name="Goraichik I."/>
            <person name="Dimitrov K.M."/>
            <person name="Suarez D.L."/>
            <person name="Swayne D.E."/>
        </authorList>
    </citation>
    <scope>NUCLEOTIDE SEQUENCE [LARGE SCALE GENOMIC DNA]</scope>
    <source>
        <strain evidence="4 5">USBA 355</strain>
    </source>
</reference>